<dbReference type="GO" id="GO:0060271">
    <property type="term" value="P:cilium assembly"/>
    <property type="evidence" value="ECO:0007669"/>
    <property type="project" value="InterPro"/>
</dbReference>
<proteinExistence type="predicted"/>
<dbReference type="CDD" id="cd03882">
    <property type="entry name" value="M28_nicalin_like"/>
    <property type="match status" value="1"/>
</dbReference>
<evidence type="ECO:0000313" key="4">
    <source>
        <dbReference type="Proteomes" id="UP000694920"/>
    </source>
</evidence>
<dbReference type="SUPFAM" id="SSF53187">
    <property type="entry name" value="Zn-dependent exopeptidases"/>
    <property type="match status" value="1"/>
</dbReference>
<dbReference type="KEGG" id="ccin:107270020"/>
<dbReference type="PANTHER" id="PTHR21274">
    <property type="entry name" value="MECKELIN"/>
    <property type="match status" value="1"/>
</dbReference>
<keyword evidence="4" id="KW-1185">Reference proteome</keyword>
<dbReference type="Pfam" id="PF09773">
    <property type="entry name" value="Meckelin"/>
    <property type="match status" value="2"/>
</dbReference>
<reference evidence="5" key="1">
    <citation type="submission" date="2025-08" db="UniProtKB">
        <authorList>
            <consortium name="RefSeq"/>
        </authorList>
    </citation>
    <scope>IDENTIFICATION</scope>
</reference>
<dbReference type="GO" id="GO:0036038">
    <property type="term" value="C:MKS complex"/>
    <property type="evidence" value="ECO:0007669"/>
    <property type="project" value="InterPro"/>
</dbReference>
<keyword evidence="2" id="KW-0732">Signal</keyword>
<feature type="transmembrane region" description="Helical" evidence="1">
    <location>
        <begin position="796"/>
        <end position="817"/>
    </location>
</feature>
<accession>A0AAJ7C2S7</accession>
<organism evidence="4 5">
    <name type="scientific">Cephus cinctus</name>
    <name type="common">Wheat stem sawfly</name>
    <dbReference type="NCBI Taxonomy" id="211228"/>
    <lineage>
        <taxon>Eukaryota</taxon>
        <taxon>Metazoa</taxon>
        <taxon>Ecdysozoa</taxon>
        <taxon>Arthropoda</taxon>
        <taxon>Hexapoda</taxon>
        <taxon>Insecta</taxon>
        <taxon>Pterygota</taxon>
        <taxon>Neoptera</taxon>
        <taxon>Endopterygota</taxon>
        <taxon>Hymenoptera</taxon>
        <taxon>Cephoidea</taxon>
        <taxon>Cephidae</taxon>
        <taxon>Cephus</taxon>
    </lineage>
</organism>
<feature type="signal peptide" evidence="2">
    <location>
        <begin position="1"/>
        <end position="24"/>
    </location>
</feature>
<feature type="domain" description="Peptidase M28" evidence="3">
    <location>
        <begin position="1167"/>
        <end position="1277"/>
    </location>
</feature>
<dbReference type="GeneID" id="107270020"/>
<feature type="transmembrane region" description="Helical" evidence="1">
    <location>
        <begin position="988"/>
        <end position="1008"/>
    </location>
</feature>
<dbReference type="RefSeq" id="XP_015600107.2">
    <property type="nucleotide sequence ID" value="XM_015744621.2"/>
</dbReference>
<evidence type="ECO:0000256" key="1">
    <source>
        <dbReference type="SAM" id="Phobius"/>
    </source>
</evidence>
<dbReference type="Proteomes" id="UP000694920">
    <property type="component" value="Unplaced"/>
</dbReference>
<feature type="transmembrane region" description="Helical" evidence="1">
    <location>
        <begin position="516"/>
        <end position="546"/>
    </location>
</feature>
<feature type="chain" id="PRO_5042464907" evidence="2">
    <location>
        <begin position="25"/>
        <end position="1505"/>
    </location>
</feature>
<feature type="transmembrane region" description="Helical" evidence="1">
    <location>
        <begin position="718"/>
        <end position="740"/>
    </location>
</feature>
<dbReference type="PANTHER" id="PTHR21274:SF0">
    <property type="entry name" value="MECKELIN"/>
    <property type="match status" value="1"/>
</dbReference>
<keyword evidence="1" id="KW-1133">Transmembrane helix</keyword>
<name>A0AAJ7C2S7_CEPCN</name>
<feature type="transmembrane region" description="Helical" evidence="1">
    <location>
        <begin position="1464"/>
        <end position="1485"/>
    </location>
</feature>
<evidence type="ECO:0000256" key="2">
    <source>
        <dbReference type="SAM" id="SignalP"/>
    </source>
</evidence>
<dbReference type="InterPro" id="IPR019170">
    <property type="entry name" value="Meckelin"/>
</dbReference>
<protein>
    <submittedName>
        <fullName evidence="5">Meckelin</fullName>
    </submittedName>
</protein>
<evidence type="ECO:0000259" key="3">
    <source>
        <dbReference type="Pfam" id="PF04389"/>
    </source>
</evidence>
<feature type="transmembrane region" description="Helical" evidence="1">
    <location>
        <begin position="481"/>
        <end position="504"/>
    </location>
</feature>
<feature type="transmembrane region" description="Helical" evidence="1">
    <location>
        <begin position="760"/>
        <end position="784"/>
    </location>
</feature>
<dbReference type="Gene3D" id="3.40.630.10">
    <property type="entry name" value="Zn peptidases"/>
    <property type="match status" value="1"/>
</dbReference>
<gene>
    <name evidence="5" type="primary">LOC107270020</name>
</gene>
<evidence type="ECO:0000313" key="5">
    <source>
        <dbReference type="RefSeq" id="XP_015600107.2"/>
    </source>
</evidence>
<sequence length="1505" mass="169881">MFNRYNCFSILICYSCLIMSYISGLNTNDIIFEFSDPTMCDCSNYYDLNTFSCIQCDAKKNLIPSYDRLICICNKTAKTIGYKKGIPLCHPCDQDEVVTSDGLDCISCQNIRSNDTCNCSPGEIKLERNASGILLPAFECLPCPENFYPSSDGLKCLPCNSNTYASHMRCACPIVSHVRIFEYCIPKNGLTSWPDVRSTYLAKFDTQSIDSYYLRTELQLAVYLCEDGNKTACEHLSNMCALTLFQDSMPCKMVLQSHNFPVQLFYGAGESANVLSSRKISQRYTLVKNNDASELKFMVAAVSLRGKFQSIETPNIVCNIFTNTRFGVNVHKKCKITAEELLNTKMEAYIPYLMYNENEKKFLHALPVFIKNINKNENNISQWQHVRRFFVFDNILGYRAIPSSINNSFQKEADLAVFRYIKSFNVLVKTQSKEERGKIYPPLIVIEYEELEKEEILNNVDIIMTYKVTYSLEDNDLDSAMGIYTGVFSGFALVLSALKTWSYCRRNGNNVPNAGIFIWFSIFSCGILGNVLLFVSFTTSIYTFIFYKGQTVLHVLLPAEVNEFNIQVFTAIAFCFKVIEMAALMYQLQNVSVFFVDWEQSKTVQAQIKHDSPHTSLKKQYSKRFSLETSNPLMSTPSGLIPSRKNKISLKSNADDVASGHSSQFSSEKSNEDFTEYSDMNITLGGRDNEQLSTISIWRTYFVANEWLRIQTRRKISMIVQSVFTLFLLEVVGLKFLASANPELMLDEQENFSKVEHSFTLRYAVGAMVYMTVYFVQWMISVTFYQRYITNFLQEFIDLCSIANISTFVLALNYYGFYIHGRSVHGFADTDLATLLDNLKMEEENLCAHRGLVPGTTDQTFVISVSTAFRAFYNKVLRPLKSDENRFLRRNISEQSSLEKSLQIHLKLKKFLIGFLDHCYKDLDYVVKEKQLMEKVGDIELTDVTERSVFYIDNKYSFDRVLFHGNECTLATFEITLFIFIEVFSESYILAMICTFSISQLVCIYFFIGCRSAPISLEARSLSGWRTSRHCVVTRALDLTLESFQSIRSKAGALIIVLPEKLDSLTEEEKQHIMSLEEFMIFGPETLIPVYFASWNAELQVILDDITTESVSDEKTGTAAEAMFNSISASGYQVVVASGQPAVRSDIKVATLQGKLTGAGAEEKLPTIALVAYYDSSGVAPELSFGVDSNASGVSLLLELARLFSALYSMGKSRPAHNLVFILTGAGKLNYQGSKKWLEDQLDGLEGSIIQDASYVICLDTITASNNLYVHVSKPPKETSPGGLFYKELKSVADSLGSINVEGVHKKINLAEETLAWEHERYSIRRLPAATLSSLKSHKDPIRTTILDVARAGQVDRLYKHTQVVAEALAKHIYNLSSSQIFAEPLSVSKDSLSLWLNYLASQPRAAPLLADKQNPLVSTLREAMSRYLGDVKVTLHSPDKRDPEFVFYDVTKATLNVYSVKPAVFDLFLTIAIVLYLGIVYLAVHNFPHVYSLATSLSVKTKTS</sequence>
<feature type="transmembrane region" description="Helical" evidence="1">
    <location>
        <begin position="961"/>
        <end position="981"/>
    </location>
</feature>
<dbReference type="InterPro" id="IPR007484">
    <property type="entry name" value="Peptidase_M28"/>
</dbReference>
<keyword evidence="1" id="KW-0472">Membrane</keyword>
<keyword evidence="1" id="KW-0812">Transmembrane</keyword>
<dbReference type="Pfam" id="PF04389">
    <property type="entry name" value="Peptidase_M28"/>
    <property type="match status" value="1"/>
</dbReference>